<dbReference type="Pfam" id="PF02464">
    <property type="entry name" value="CinA"/>
    <property type="match status" value="1"/>
</dbReference>
<dbReference type="RefSeq" id="WP_357782316.1">
    <property type="nucleotide sequence ID" value="NZ_JBFAKC010000004.1"/>
</dbReference>
<dbReference type="NCBIfam" id="TIGR00199">
    <property type="entry name" value="PncC_domain"/>
    <property type="match status" value="1"/>
</dbReference>
<dbReference type="InterPro" id="IPR008136">
    <property type="entry name" value="CinA_C"/>
</dbReference>
<protein>
    <submittedName>
        <fullName evidence="2">CinA family protein</fullName>
    </submittedName>
</protein>
<evidence type="ECO:0000313" key="2">
    <source>
        <dbReference type="EMBL" id="MEV0708070.1"/>
    </source>
</evidence>
<dbReference type="SUPFAM" id="SSF142433">
    <property type="entry name" value="CinA-like"/>
    <property type="match status" value="1"/>
</dbReference>
<dbReference type="EMBL" id="JBFAKC010000004">
    <property type="protein sequence ID" value="MEV0708070.1"/>
    <property type="molecule type" value="Genomic_DNA"/>
</dbReference>
<dbReference type="Proteomes" id="UP001551695">
    <property type="component" value="Unassembled WGS sequence"/>
</dbReference>
<name>A0ABV3FRN1_9NOCA</name>
<organism evidence="2 3">
    <name type="scientific">Nocardia aurea</name>
    <dbReference type="NCBI Taxonomy" id="2144174"/>
    <lineage>
        <taxon>Bacteria</taxon>
        <taxon>Bacillati</taxon>
        <taxon>Actinomycetota</taxon>
        <taxon>Actinomycetes</taxon>
        <taxon>Mycobacteriales</taxon>
        <taxon>Nocardiaceae</taxon>
        <taxon>Nocardia</taxon>
    </lineage>
</organism>
<proteinExistence type="predicted"/>
<dbReference type="Gene3D" id="3.90.950.20">
    <property type="entry name" value="CinA-like"/>
    <property type="match status" value="1"/>
</dbReference>
<comment type="caution">
    <text evidence="2">The sequence shown here is derived from an EMBL/GenBank/DDBJ whole genome shotgun (WGS) entry which is preliminary data.</text>
</comment>
<sequence length="162" mass="16339">MSTVADDIAALATHTGLTIAVAESLTAGHLAAALGAAPDAAGWFRGGVVAYSRHVKHRVLGVPEGPVVCETSAAAMAVGVAALMEADLAVAVTGAGGPDPQDGHPPGSVWFAVAARGTRSAVHHRFDGGPEQVIDRTVEYALRLLLTAAEKIATVDRTAGTD</sequence>
<reference evidence="2 3" key="1">
    <citation type="submission" date="2024-06" db="EMBL/GenBank/DDBJ databases">
        <title>The Natural Products Discovery Center: Release of the First 8490 Sequenced Strains for Exploring Actinobacteria Biosynthetic Diversity.</title>
        <authorList>
            <person name="Kalkreuter E."/>
            <person name="Kautsar S.A."/>
            <person name="Yang D."/>
            <person name="Bader C.D."/>
            <person name="Teijaro C.N."/>
            <person name="Fluegel L."/>
            <person name="Davis C.M."/>
            <person name="Simpson J.R."/>
            <person name="Lauterbach L."/>
            <person name="Steele A.D."/>
            <person name="Gui C."/>
            <person name="Meng S."/>
            <person name="Li G."/>
            <person name="Viehrig K."/>
            <person name="Ye F."/>
            <person name="Su P."/>
            <person name="Kiefer A.F."/>
            <person name="Nichols A."/>
            <person name="Cepeda A.J."/>
            <person name="Yan W."/>
            <person name="Fan B."/>
            <person name="Jiang Y."/>
            <person name="Adhikari A."/>
            <person name="Zheng C.-J."/>
            <person name="Schuster L."/>
            <person name="Cowan T.M."/>
            <person name="Smanski M.J."/>
            <person name="Chevrette M.G."/>
            <person name="De Carvalho L.P.S."/>
            <person name="Shen B."/>
        </authorList>
    </citation>
    <scope>NUCLEOTIDE SEQUENCE [LARGE SCALE GENOMIC DNA]</scope>
    <source>
        <strain evidence="2 3">NPDC050403</strain>
    </source>
</reference>
<accession>A0ABV3FRN1</accession>
<feature type="domain" description="CinA C-terminal" evidence="1">
    <location>
        <begin position="3"/>
        <end position="147"/>
    </location>
</feature>
<evidence type="ECO:0000259" key="1">
    <source>
        <dbReference type="Pfam" id="PF02464"/>
    </source>
</evidence>
<evidence type="ECO:0000313" key="3">
    <source>
        <dbReference type="Proteomes" id="UP001551695"/>
    </source>
</evidence>
<dbReference type="InterPro" id="IPR036653">
    <property type="entry name" value="CinA-like_C"/>
</dbReference>
<keyword evidence="3" id="KW-1185">Reference proteome</keyword>
<gene>
    <name evidence="2" type="ORF">AB0I48_10930</name>
</gene>